<protein>
    <submittedName>
        <fullName evidence="4">CBS domain-containing protein</fullName>
    </submittedName>
</protein>
<accession>A0ABX7BGR4</accession>
<dbReference type="Proteomes" id="UP000595197">
    <property type="component" value="Chromosome"/>
</dbReference>
<dbReference type="InterPro" id="IPR046342">
    <property type="entry name" value="CBS_dom_sf"/>
</dbReference>
<keyword evidence="5" id="KW-1185">Reference proteome</keyword>
<name>A0ABX7BGR4_9PROT</name>
<dbReference type="PANTHER" id="PTHR43080:SF2">
    <property type="entry name" value="CBS DOMAIN-CONTAINING PROTEIN"/>
    <property type="match status" value="1"/>
</dbReference>
<sequence length="158" mass="17513">MKISTFLDLKGRTVVTVRPNDSISKVAHLLKLHRVGCVVISEDGKHVDGIVAVRDIVYAMAERESRIRHLSGADLLDAPVSSIMTKAVKTCGPDDSVRHVLENMTRWHILHVPVVDRGVLCGIVSVDDVVKLAIAEMDLEKGALQDRARLYQTLEELR</sequence>
<dbReference type="CDD" id="cd04623">
    <property type="entry name" value="CBS_pair_bac_euk"/>
    <property type="match status" value="1"/>
</dbReference>
<feature type="domain" description="CBS" evidence="3">
    <location>
        <begin position="84"/>
        <end position="139"/>
    </location>
</feature>
<feature type="domain" description="CBS" evidence="3">
    <location>
        <begin position="10"/>
        <end position="67"/>
    </location>
</feature>
<dbReference type="PANTHER" id="PTHR43080">
    <property type="entry name" value="CBS DOMAIN-CONTAINING PROTEIN CBSX3, MITOCHONDRIAL"/>
    <property type="match status" value="1"/>
</dbReference>
<dbReference type="SUPFAM" id="SSF54631">
    <property type="entry name" value="CBS-domain pair"/>
    <property type="match status" value="1"/>
</dbReference>
<evidence type="ECO:0000313" key="5">
    <source>
        <dbReference type="Proteomes" id="UP000595197"/>
    </source>
</evidence>
<dbReference type="RefSeq" id="WP_201079788.1">
    <property type="nucleotide sequence ID" value="NZ_CP067420.1"/>
</dbReference>
<evidence type="ECO:0000256" key="2">
    <source>
        <dbReference type="PROSITE-ProRule" id="PRU00703"/>
    </source>
</evidence>
<dbReference type="InterPro" id="IPR051257">
    <property type="entry name" value="Diverse_CBS-Domain"/>
</dbReference>
<dbReference type="Pfam" id="PF00571">
    <property type="entry name" value="CBS"/>
    <property type="match status" value="2"/>
</dbReference>
<gene>
    <name evidence="4" type="ORF">IGS68_10800</name>
</gene>
<reference evidence="4" key="1">
    <citation type="submission" date="2021-02" db="EMBL/GenBank/DDBJ databases">
        <title>Skermanella TT6 skin isolate.</title>
        <authorList>
            <person name="Lee K."/>
            <person name="Ganzorig M."/>
        </authorList>
    </citation>
    <scope>NUCLEOTIDE SEQUENCE</scope>
    <source>
        <strain evidence="4">TT6</strain>
    </source>
</reference>
<evidence type="ECO:0000259" key="3">
    <source>
        <dbReference type="PROSITE" id="PS51371"/>
    </source>
</evidence>
<keyword evidence="1 2" id="KW-0129">CBS domain</keyword>
<evidence type="ECO:0000256" key="1">
    <source>
        <dbReference type="ARBA" id="ARBA00023122"/>
    </source>
</evidence>
<dbReference type="EMBL" id="CP067420">
    <property type="protein sequence ID" value="QQP91652.1"/>
    <property type="molecule type" value="Genomic_DNA"/>
</dbReference>
<evidence type="ECO:0000313" key="4">
    <source>
        <dbReference type="EMBL" id="QQP91652.1"/>
    </source>
</evidence>
<dbReference type="InterPro" id="IPR044725">
    <property type="entry name" value="CBSX3_CBS_dom"/>
</dbReference>
<proteinExistence type="predicted"/>
<organism evidence="4 5">
    <name type="scientific">Skermanella cutis</name>
    <dbReference type="NCBI Taxonomy" id="2775420"/>
    <lineage>
        <taxon>Bacteria</taxon>
        <taxon>Pseudomonadati</taxon>
        <taxon>Pseudomonadota</taxon>
        <taxon>Alphaproteobacteria</taxon>
        <taxon>Rhodospirillales</taxon>
        <taxon>Azospirillaceae</taxon>
        <taxon>Skermanella</taxon>
    </lineage>
</organism>
<dbReference type="InterPro" id="IPR000644">
    <property type="entry name" value="CBS_dom"/>
</dbReference>
<dbReference type="Gene3D" id="3.10.580.10">
    <property type="entry name" value="CBS-domain"/>
    <property type="match status" value="1"/>
</dbReference>
<dbReference type="PROSITE" id="PS51371">
    <property type="entry name" value="CBS"/>
    <property type="match status" value="2"/>
</dbReference>
<dbReference type="SMART" id="SM00116">
    <property type="entry name" value="CBS"/>
    <property type="match status" value="2"/>
</dbReference>